<accession>A0A1H8PVC8</accession>
<keyword evidence="6" id="KW-1185">Reference proteome</keyword>
<dbReference type="AlphaFoldDB" id="A0A1H8PVC8"/>
<dbReference type="InterPro" id="IPR000086">
    <property type="entry name" value="NUDIX_hydrolase_dom"/>
</dbReference>
<dbReference type="Proteomes" id="UP000199126">
    <property type="component" value="Unassembled WGS sequence"/>
</dbReference>
<name>A0A1H8PVC8_9EURY</name>
<keyword evidence="3" id="KW-0460">Magnesium</keyword>
<evidence type="ECO:0000256" key="2">
    <source>
        <dbReference type="ARBA" id="ARBA00022801"/>
    </source>
</evidence>
<proteinExistence type="predicted"/>
<dbReference type="Pfam" id="PF00293">
    <property type="entry name" value="NUDIX"/>
    <property type="match status" value="1"/>
</dbReference>
<dbReference type="GO" id="GO:0016787">
    <property type="term" value="F:hydrolase activity"/>
    <property type="evidence" value="ECO:0007669"/>
    <property type="project" value="UniProtKB-KW"/>
</dbReference>
<dbReference type="RefSeq" id="WP_089821869.1">
    <property type="nucleotide sequence ID" value="NZ_FODV01000002.1"/>
</dbReference>
<evidence type="ECO:0000256" key="1">
    <source>
        <dbReference type="ARBA" id="ARBA00001946"/>
    </source>
</evidence>
<organism evidence="5 6">
    <name type="scientific">Halogranum amylolyticum</name>
    <dbReference type="NCBI Taxonomy" id="660520"/>
    <lineage>
        <taxon>Archaea</taxon>
        <taxon>Methanobacteriati</taxon>
        <taxon>Methanobacteriota</taxon>
        <taxon>Stenosarchaea group</taxon>
        <taxon>Halobacteria</taxon>
        <taxon>Halobacteriales</taxon>
        <taxon>Haloferacaceae</taxon>
    </lineage>
</organism>
<dbReference type="InterPro" id="IPR015797">
    <property type="entry name" value="NUDIX_hydrolase-like_dom_sf"/>
</dbReference>
<comment type="cofactor">
    <cofactor evidence="1">
        <name>Mg(2+)</name>
        <dbReference type="ChEBI" id="CHEBI:18420"/>
    </cofactor>
</comment>
<dbReference type="PROSITE" id="PS51462">
    <property type="entry name" value="NUDIX"/>
    <property type="match status" value="1"/>
</dbReference>
<evidence type="ECO:0000313" key="6">
    <source>
        <dbReference type="Proteomes" id="UP000199126"/>
    </source>
</evidence>
<sequence>MSDEHLQATISQKAALFGPDGDLLLLSRAATAGWELPGGRIGTTEDVVPGLRREVREETGLDVAVEEPVYTDAWSTEDGEGRYAVVYRCSTDDCAVSPSDEHDDWRWVAPDVAVEDVLSTPRLRTAVERAAERRAVVR</sequence>
<reference evidence="6" key="1">
    <citation type="submission" date="2016-10" db="EMBL/GenBank/DDBJ databases">
        <authorList>
            <person name="Varghese N."/>
            <person name="Submissions S."/>
        </authorList>
    </citation>
    <scope>NUCLEOTIDE SEQUENCE [LARGE SCALE GENOMIC DNA]</scope>
    <source>
        <strain evidence="6">CGMCC 1.10121</strain>
    </source>
</reference>
<dbReference type="Gene3D" id="3.90.79.10">
    <property type="entry name" value="Nucleoside Triphosphate Pyrophosphohydrolase"/>
    <property type="match status" value="1"/>
</dbReference>
<feature type="domain" description="Nudix hydrolase" evidence="4">
    <location>
        <begin position="5"/>
        <end position="130"/>
    </location>
</feature>
<dbReference type="PANTHER" id="PTHR43046:SF12">
    <property type="entry name" value="GDP-MANNOSE MANNOSYL HYDROLASE"/>
    <property type="match status" value="1"/>
</dbReference>
<gene>
    <name evidence="5" type="ORF">SAMN04487948_102516</name>
</gene>
<protein>
    <submittedName>
        <fullName evidence="5">ADP-ribose pyrophosphatase YjhB, NUDIX family</fullName>
    </submittedName>
</protein>
<keyword evidence="2" id="KW-0378">Hydrolase</keyword>
<dbReference type="SUPFAM" id="SSF55811">
    <property type="entry name" value="Nudix"/>
    <property type="match status" value="1"/>
</dbReference>
<evidence type="ECO:0000256" key="3">
    <source>
        <dbReference type="ARBA" id="ARBA00022842"/>
    </source>
</evidence>
<dbReference type="OrthoDB" id="25379at2157"/>
<evidence type="ECO:0000259" key="4">
    <source>
        <dbReference type="PROSITE" id="PS51462"/>
    </source>
</evidence>
<dbReference type="PROSITE" id="PS00893">
    <property type="entry name" value="NUDIX_BOX"/>
    <property type="match status" value="1"/>
</dbReference>
<dbReference type="PANTHER" id="PTHR43046">
    <property type="entry name" value="GDP-MANNOSE MANNOSYL HYDROLASE"/>
    <property type="match status" value="1"/>
</dbReference>
<dbReference type="EMBL" id="FODV01000002">
    <property type="protein sequence ID" value="SEO45962.1"/>
    <property type="molecule type" value="Genomic_DNA"/>
</dbReference>
<evidence type="ECO:0000313" key="5">
    <source>
        <dbReference type="EMBL" id="SEO45962.1"/>
    </source>
</evidence>
<dbReference type="CDD" id="cd04699">
    <property type="entry name" value="NUDIX_MutT_Nudt1"/>
    <property type="match status" value="1"/>
</dbReference>
<dbReference type="InterPro" id="IPR020084">
    <property type="entry name" value="NUDIX_hydrolase_CS"/>
</dbReference>